<organism evidence="5 6">
    <name type="scientific">Macrococcus brunensis</name>
    <dbReference type="NCBI Taxonomy" id="198483"/>
    <lineage>
        <taxon>Bacteria</taxon>
        <taxon>Bacillati</taxon>
        <taxon>Bacillota</taxon>
        <taxon>Bacilli</taxon>
        <taxon>Bacillales</taxon>
        <taxon>Staphylococcaceae</taxon>
        <taxon>Macrococcus</taxon>
    </lineage>
</organism>
<protein>
    <submittedName>
        <fullName evidence="5">DUF5067 domain-containing protein</fullName>
    </submittedName>
</protein>
<evidence type="ECO:0000256" key="1">
    <source>
        <dbReference type="ARBA" id="ARBA00022729"/>
    </source>
</evidence>
<evidence type="ECO:0000313" key="6">
    <source>
        <dbReference type="Proteomes" id="UP000295310"/>
    </source>
</evidence>
<dbReference type="Gene3D" id="2.60.40.1240">
    <property type="match status" value="1"/>
</dbReference>
<feature type="compositionally biased region" description="Basic and acidic residues" evidence="2">
    <location>
        <begin position="72"/>
        <end position="83"/>
    </location>
</feature>
<dbReference type="AlphaFoldDB" id="A0A4R6BG83"/>
<name>A0A4R6BG83_9STAP</name>
<reference evidence="5 6" key="1">
    <citation type="submission" date="2019-01" db="EMBL/GenBank/DDBJ databases">
        <title>Draft genome sequences of the type strains of six Macrococcus species.</title>
        <authorList>
            <person name="Mazhar S."/>
            <person name="Altermann E."/>
            <person name="Hill C."/>
            <person name="Mcauliffe O."/>
        </authorList>
    </citation>
    <scope>NUCLEOTIDE SEQUENCE [LARGE SCALE GENOMIC DNA]</scope>
    <source>
        <strain evidence="5 6">CCM4811</strain>
    </source>
</reference>
<evidence type="ECO:0000313" key="5">
    <source>
        <dbReference type="EMBL" id="TDL98907.1"/>
    </source>
</evidence>
<proteinExistence type="predicted"/>
<dbReference type="OrthoDB" id="2190227at2"/>
<feature type="compositionally biased region" description="Basic and acidic residues" evidence="2">
    <location>
        <begin position="49"/>
        <end position="61"/>
    </location>
</feature>
<sequence length="218" mass="23659">MGLTIQIRGIQLNYKLLSGILLASSLLLAACGQAEDTAKDVSKKIEGAADTAGDKAKKTADEVTNETATTEEPAKEDDGSNELKDKTAVLDDIDVKVLETELMPKGSYEGQIADQLVITYEVKNKTDKEIDPLSGFLAAFEAYQEDENSMRKLDVGMSPLNDKYKFALENQSNIIKKEGIVKNAIAYDLKDLKTPVELKASKGIGGEKLGTLTVELKK</sequence>
<feature type="signal peptide" evidence="3">
    <location>
        <begin position="1"/>
        <end position="29"/>
    </location>
</feature>
<feature type="region of interest" description="Disordered" evidence="2">
    <location>
        <begin position="49"/>
        <end position="83"/>
    </location>
</feature>
<keyword evidence="6" id="KW-1185">Reference proteome</keyword>
<dbReference type="EMBL" id="SCWA01000001">
    <property type="protein sequence ID" value="TDL98907.1"/>
    <property type="molecule type" value="Genomic_DNA"/>
</dbReference>
<keyword evidence="1 3" id="KW-0732">Signal</keyword>
<gene>
    <name evidence="5" type="ORF">ERX27_00240</name>
</gene>
<dbReference type="Pfam" id="PF16729">
    <property type="entry name" value="DUF5067"/>
    <property type="match status" value="1"/>
</dbReference>
<evidence type="ECO:0000256" key="3">
    <source>
        <dbReference type="SAM" id="SignalP"/>
    </source>
</evidence>
<comment type="caution">
    <text evidence="5">The sequence shown here is derived from an EMBL/GenBank/DDBJ whole genome shotgun (WGS) entry which is preliminary data.</text>
</comment>
<accession>A0A4R6BG83</accession>
<dbReference type="InterPro" id="IPR029050">
    <property type="entry name" value="Immunoprotect_excell_Ig-like"/>
</dbReference>
<feature type="domain" description="DUF5067" evidence="4">
    <location>
        <begin position="70"/>
        <end position="202"/>
    </location>
</feature>
<evidence type="ECO:0000259" key="4">
    <source>
        <dbReference type="Pfam" id="PF16729"/>
    </source>
</evidence>
<dbReference type="InterPro" id="IPR031989">
    <property type="entry name" value="DUF5067"/>
</dbReference>
<feature type="chain" id="PRO_5039618432" evidence="3">
    <location>
        <begin position="30"/>
        <end position="218"/>
    </location>
</feature>
<evidence type="ECO:0000256" key="2">
    <source>
        <dbReference type="SAM" id="MobiDB-lite"/>
    </source>
</evidence>
<dbReference type="Proteomes" id="UP000295310">
    <property type="component" value="Unassembled WGS sequence"/>
</dbReference>